<organism evidence="2 3">
    <name type="scientific">Isoptericola halotolerans</name>
    <dbReference type="NCBI Taxonomy" id="300560"/>
    <lineage>
        <taxon>Bacteria</taxon>
        <taxon>Bacillati</taxon>
        <taxon>Actinomycetota</taxon>
        <taxon>Actinomycetes</taxon>
        <taxon>Micrococcales</taxon>
        <taxon>Promicromonosporaceae</taxon>
        <taxon>Isoptericola</taxon>
    </lineage>
</organism>
<comment type="caution">
    <text evidence="2">The sequence shown here is derived from an EMBL/GenBank/DDBJ whole genome shotgun (WGS) entry which is preliminary data.</text>
</comment>
<keyword evidence="2" id="KW-0762">Sugar transport</keyword>
<dbReference type="PANTHER" id="PTHR43649">
    <property type="entry name" value="ARABINOSE-BINDING PROTEIN-RELATED"/>
    <property type="match status" value="1"/>
</dbReference>
<dbReference type="InterPro" id="IPR050490">
    <property type="entry name" value="Bact_solute-bd_prot1"/>
</dbReference>
<accession>A0ABX2A729</accession>
<dbReference type="SUPFAM" id="SSF53850">
    <property type="entry name" value="Periplasmic binding protein-like II"/>
    <property type="match status" value="1"/>
</dbReference>
<reference evidence="2 3" key="1">
    <citation type="submission" date="2020-05" db="EMBL/GenBank/DDBJ databases">
        <title>Genomic Encyclopedia of Type Strains, Phase III (KMG-III): the genomes of soil and plant-associated and newly described type strains.</title>
        <authorList>
            <person name="Whitman W."/>
        </authorList>
    </citation>
    <scope>NUCLEOTIDE SEQUENCE [LARGE SCALE GENOMIC DNA]</scope>
    <source>
        <strain evidence="2 3">KCTC 19046</strain>
    </source>
</reference>
<keyword evidence="2" id="KW-0813">Transport</keyword>
<feature type="signal peptide" evidence="1">
    <location>
        <begin position="1"/>
        <end position="24"/>
    </location>
</feature>
<dbReference type="Pfam" id="PF01547">
    <property type="entry name" value="SBP_bac_1"/>
    <property type="match status" value="1"/>
</dbReference>
<evidence type="ECO:0000313" key="3">
    <source>
        <dbReference type="Proteomes" id="UP000757540"/>
    </source>
</evidence>
<keyword evidence="1" id="KW-0732">Signal</keyword>
<evidence type="ECO:0000256" key="1">
    <source>
        <dbReference type="SAM" id="SignalP"/>
    </source>
</evidence>
<dbReference type="Proteomes" id="UP000757540">
    <property type="component" value="Unassembled WGS sequence"/>
</dbReference>
<dbReference type="PANTHER" id="PTHR43649:SF12">
    <property type="entry name" value="DIACETYLCHITOBIOSE BINDING PROTEIN DASA"/>
    <property type="match status" value="1"/>
</dbReference>
<dbReference type="Gene3D" id="3.40.190.10">
    <property type="entry name" value="Periplasmic binding protein-like II"/>
    <property type="match status" value="2"/>
</dbReference>
<name>A0ABX2A729_9MICO</name>
<proteinExistence type="predicted"/>
<evidence type="ECO:0000313" key="2">
    <source>
        <dbReference type="EMBL" id="NOV97700.1"/>
    </source>
</evidence>
<dbReference type="InterPro" id="IPR006059">
    <property type="entry name" value="SBP"/>
</dbReference>
<sequence>MKSRKAAAILVAPLVGALSLTACSGPGGENESTEAVSIDQDWSQADPITVDVFSGLANYMGIQSGWFGKIVEDKFNMELNIIAPNVAGGGDTLYNTRVSGGDLGDLVIVDKGQQMDELIQGGLLLDASRYYESMENVAPFDPAVEKLNEGSDGVYGFPTAVSTLLPTEPSEGLEPTFGAYLRWDLYGEIGYPDVSTLEDLLPVLQEMQRAQPEAENGQPTYAISLFGDWDGNMMVTAKQPATLYGYDELGFVLAAADGSDYQSIIDSDSEYVRALRFYFDANQMGLVDPESTTQNYDTMFSKYQNGQVLLAWWPWLGQSAYNTEERMAEGKGFELLPLDDQKVFSYGAEVYGGQQILGIGSGAEDPERLAAFIDWLYSPEGVMANSSQTMGSAGPEGLTWELGDDGEPALTDFGRQVFLEGGADVPAEWGGGAYEDGVSALNINTVLPKDVNPEIDSPYSYTYWPSYQESVANPLTEDWSSRVGGATTAMEYLETAGELIVAPGASYVAPPDGSEIEANRNQAKAAIIEHSWKMVFAKDEAEFESLLTSMQNTANGLGYEAVLEFDMANAQAQNESREAVAAEFG</sequence>
<feature type="chain" id="PRO_5045539600" evidence="1">
    <location>
        <begin position="25"/>
        <end position="585"/>
    </location>
</feature>
<keyword evidence="3" id="KW-1185">Reference proteome</keyword>
<dbReference type="PROSITE" id="PS51257">
    <property type="entry name" value="PROKAR_LIPOPROTEIN"/>
    <property type="match status" value="1"/>
</dbReference>
<dbReference type="EMBL" id="JABEZU010000002">
    <property type="protein sequence ID" value="NOV97700.1"/>
    <property type="molecule type" value="Genomic_DNA"/>
</dbReference>
<gene>
    <name evidence="2" type="ORF">HDG69_002275</name>
</gene>
<dbReference type="RefSeq" id="WP_171783882.1">
    <property type="nucleotide sequence ID" value="NZ_BAAAML010000009.1"/>
</dbReference>
<protein>
    <submittedName>
        <fullName evidence="2">Multiple sugar transport system substrate-binding protein/putative aldouronate transport system substrate-binding protein</fullName>
    </submittedName>
</protein>